<dbReference type="Gene3D" id="3.40.50.720">
    <property type="entry name" value="NAD(P)-binding Rossmann-like Domain"/>
    <property type="match status" value="2"/>
</dbReference>
<dbReference type="PROSITE" id="PS00671">
    <property type="entry name" value="D_2_HYDROXYACID_DH_3"/>
    <property type="match status" value="1"/>
</dbReference>
<dbReference type="GO" id="GO:0016618">
    <property type="term" value="F:hydroxypyruvate reductase [NAD(P)H] activity"/>
    <property type="evidence" value="ECO:0007669"/>
    <property type="project" value="TreeGrafter"/>
</dbReference>
<evidence type="ECO:0000256" key="1">
    <source>
        <dbReference type="ARBA" id="ARBA00005854"/>
    </source>
</evidence>
<dbReference type="OrthoDB" id="298012at2759"/>
<dbReference type="Proteomes" id="UP000279236">
    <property type="component" value="Unassembled WGS sequence"/>
</dbReference>
<dbReference type="GeneID" id="39587761"/>
<dbReference type="PROSITE" id="PS00670">
    <property type="entry name" value="D_2_HYDROXYACID_DH_2"/>
    <property type="match status" value="1"/>
</dbReference>
<dbReference type="FunFam" id="3.40.50.720:FF:000203">
    <property type="entry name" value="D-3-phosphoglycerate dehydrogenase (SerA)"/>
    <property type="match status" value="1"/>
</dbReference>
<reference evidence="7 8" key="1">
    <citation type="submission" date="2018-11" db="EMBL/GenBank/DDBJ databases">
        <title>Genome sequence of Apiotrichum porosum DSM 27194.</title>
        <authorList>
            <person name="Aliyu H."/>
            <person name="Gorte O."/>
            <person name="Ochsenreither K."/>
        </authorList>
    </citation>
    <scope>NUCLEOTIDE SEQUENCE [LARGE SCALE GENOMIC DNA]</scope>
    <source>
        <strain evidence="7 8">DSM 27194</strain>
    </source>
</reference>
<evidence type="ECO:0000259" key="6">
    <source>
        <dbReference type="Pfam" id="PF02826"/>
    </source>
</evidence>
<dbReference type="InterPro" id="IPR036291">
    <property type="entry name" value="NAD(P)-bd_dom_sf"/>
</dbReference>
<dbReference type="PANTHER" id="PTHR10996:SF129">
    <property type="entry name" value="2-HYDROXYACID DEHYDROGENASE C1773.17C-RELATED"/>
    <property type="match status" value="1"/>
</dbReference>
<organism evidence="7 8">
    <name type="scientific">Apiotrichum porosum</name>
    <dbReference type="NCBI Taxonomy" id="105984"/>
    <lineage>
        <taxon>Eukaryota</taxon>
        <taxon>Fungi</taxon>
        <taxon>Dikarya</taxon>
        <taxon>Basidiomycota</taxon>
        <taxon>Agaricomycotina</taxon>
        <taxon>Tremellomycetes</taxon>
        <taxon>Trichosporonales</taxon>
        <taxon>Trichosporonaceae</taxon>
        <taxon>Apiotrichum</taxon>
    </lineage>
</organism>
<dbReference type="AlphaFoldDB" id="A0A427XFW4"/>
<sequence>MSSHNASQPTAHHPHLSSSKMTIAATRPKILGIGYPKFAIPEFEDLQKSYDIHYFVPGDRKQVVSEVKRICDEHGPFDAGYVLFGTAMYSPFNPDLLAPLFEKPGFCGLWAQGGAGYDDVDVPFLTNNGAWFSNTPYSVTNATADMGILLMLSALRGVYQAEKALRSGKWRDNMPLTEDPEGKTLGFLGLGAIGKSMARKSKPWNMSILYHNRNRLTVAEEEELGATYVSFDDLLAKSDVISVNTPLTPATRHILNDDAFAKMKDGVYIVNTARGAVIDEDALVRALDSGKVARAGLDVFDPEPKFESKLFNHDNVSLQPHLGAFTRGTILRGERDVFANVKSYLETGKPVTPVNVPATVEKV</sequence>
<evidence type="ECO:0000313" key="7">
    <source>
        <dbReference type="EMBL" id="RSH77657.1"/>
    </source>
</evidence>
<evidence type="ECO:0000313" key="8">
    <source>
        <dbReference type="Proteomes" id="UP000279236"/>
    </source>
</evidence>
<dbReference type="CDD" id="cd12168">
    <property type="entry name" value="Mand_dh_like"/>
    <property type="match status" value="1"/>
</dbReference>
<dbReference type="GO" id="GO:0051287">
    <property type="term" value="F:NAD binding"/>
    <property type="evidence" value="ECO:0007669"/>
    <property type="project" value="InterPro"/>
</dbReference>
<dbReference type="PANTHER" id="PTHR10996">
    <property type="entry name" value="2-HYDROXYACID DEHYDROGENASE-RELATED"/>
    <property type="match status" value="1"/>
</dbReference>
<dbReference type="InterPro" id="IPR006140">
    <property type="entry name" value="D-isomer_DH_NAD-bd"/>
</dbReference>
<dbReference type="EMBL" id="RSCE01000015">
    <property type="protein sequence ID" value="RSH77657.1"/>
    <property type="molecule type" value="Genomic_DNA"/>
</dbReference>
<name>A0A427XFW4_9TREE</name>
<dbReference type="SUPFAM" id="SSF52283">
    <property type="entry name" value="Formate/glycerate dehydrogenase catalytic domain-like"/>
    <property type="match status" value="1"/>
</dbReference>
<dbReference type="STRING" id="105984.A0A427XFW4"/>
<comment type="caution">
    <text evidence="7">The sequence shown here is derived from an EMBL/GenBank/DDBJ whole genome shotgun (WGS) entry which is preliminary data.</text>
</comment>
<evidence type="ECO:0000256" key="4">
    <source>
        <dbReference type="RuleBase" id="RU003719"/>
    </source>
</evidence>
<keyword evidence="3" id="KW-0520">NAD</keyword>
<dbReference type="InterPro" id="IPR029753">
    <property type="entry name" value="D-isomer_DH_CS"/>
</dbReference>
<gene>
    <name evidence="7" type="ORF">EHS24_003218</name>
</gene>
<evidence type="ECO:0000256" key="2">
    <source>
        <dbReference type="ARBA" id="ARBA00023002"/>
    </source>
</evidence>
<protein>
    <recommendedName>
        <fullName evidence="9">D-isomer specific 2-hydroxyacid dehydrogenase NAD-binding domain-containing protein</fullName>
    </recommendedName>
</protein>
<dbReference type="SUPFAM" id="SSF51735">
    <property type="entry name" value="NAD(P)-binding Rossmann-fold domains"/>
    <property type="match status" value="1"/>
</dbReference>
<dbReference type="GO" id="GO:0005829">
    <property type="term" value="C:cytosol"/>
    <property type="evidence" value="ECO:0007669"/>
    <property type="project" value="TreeGrafter"/>
</dbReference>
<comment type="similarity">
    <text evidence="1 4">Belongs to the D-isomer specific 2-hydroxyacid dehydrogenase family.</text>
</comment>
<dbReference type="Pfam" id="PF02826">
    <property type="entry name" value="2-Hacid_dh_C"/>
    <property type="match status" value="1"/>
</dbReference>
<dbReference type="RefSeq" id="XP_028472804.1">
    <property type="nucleotide sequence ID" value="XM_028618916.1"/>
</dbReference>
<evidence type="ECO:0000259" key="5">
    <source>
        <dbReference type="Pfam" id="PF00389"/>
    </source>
</evidence>
<dbReference type="InterPro" id="IPR050223">
    <property type="entry name" value="D-isomer_2-hydroxyacid_DH"/>
</dbReference>
<dbReference type="Pfam" id="PF00389">
    <property type="entry name" value="2-Hacid_dh"/>
    <property type="match status" value="1"/>
</dbReference>
<evidence type="ECO:0000256" key="3">
    <source>
        <dbReference type="ARBA" id="ARBA00023027"/>
    </source>
</evidence>
<keyword evidence="2 4" id="KW-0560">Oxidoreductase</keyword>
<keyword evidence="8" id="KW-1185">Reference proteome</keyword>
<proteinExistence type="inferred from homology"/>
<dbReference type="GO" id="GO:0030267">
    <property type="term" value="F:glyoxylate reductase (NADPH) activity"/>
    <property type="evidence" value="ECO:0007669"/>
    <property type="project" value="TreeGrafter"/>
</dbReference>
<feature type="domain" description="D-isomer specific 2-hydroxyacid dehydrogenase catalytic" evidence="5">
    <location>
        <begin position="108"/>
        <end position="355"/>
    </location>
</feature>
<feature type="domain" description="D-isomer specific 2-hydroxyacid dehydrogenase NAD-binding" evidence="6">
    <location>
        <begin position="149"/>
        <end position="323"/>
    </location>
</feature>
<accession>A0A427XFW4</accession>
<dbReference type="InterPro" id="IPR006139">
    <property type="entry name" value="D-isomer_2_OHA_DH_cat_dom"/>
</dbReference>
<evidence type="ECO:0008006" key="9">
    <source>
        <dbReference type="Google" id="ProtNLM"/>
    </source>
</evidence>